<keyword evidence="4 5" id="KW-0472">Membrane</keyword>
<evidence type="ECO:0000256" key="1">
    <source>
        <dbReference type="ARBA" id="ARBA00004141"/>
    </source>
</evidence>
<dbReference type="InterPro" id="IPR036259">
    <property type="entry name" value="MFS_trans_sf"/>
</dbReference>
<feature type="transmembrane region" description="Helical" evidence="5">
    <location>
        <begin position="340"/>
        <end position="364"/>
    </location>
</feature>
<feature type="transmembrane region" description="Helical" evidence="5">
    <location>
        <begin position="110"/>
        <end position="130"/>
    </location>
</feature>
<evidence type="ECO:0008006" key="8">
    <source>
        <dbReference type="Google" id="ProtNLM"/>
    </source>
</evidence>
<name>A0A370GJ48_9NOCA</name>
<reference evidence="6 7" key="1">
    <citation type="submission" date="2018-07" db="EMBL/GenBank/DDBJ databases">
        <title>Genomic Encyclopedia of Type Strains, Phase IV (KMG-IV): sequencing the most valuable type-strain genomes for metagenomic binning, comparative biology and taxonomic classification.</title>
        <authorList>
            <person name="Goeker M."/>
        </authorList>
    </citation>
    <scope>NUCLEOTIDE SEQUENCE [LARGE SCALE GENOMIC DNA]</scope>
    <source>
        <strain evidence="6 7">DSM 44952</strain>
    </source>
</reference>
<evidence type="ECO:0000256" key="5">
    <source>
        <dbReference type="SAM" id="Phobius"/>
    </source>
</evidence>
<protein>
    <recommendedName>
        <fullName evidence="8">Fucose permease</fullName>
    </recommendedName>
</protein>
<feature type="transmembrane region" description="Helical" evidence="5">
    <location>
        <begin position="312"/>
        <end position="333"/>
    </location>
</feature>
<evidence type="ECO:0000313" key="7">
    <source>
        <dbReference type="Proteomes" id="UP000255355"/>
    </source>
</evidence>
<dbReference type="RefSeq" id="WP_068027503.1">
    <property type="nucleotide sequence ID" value="NZ_QQAZ01000022.1"/>
</dbReference>
<keyword evidence="7" id="KW-1185">Reference proteome</keyword>
<feature type="transmembrane region" description="Helical" evidence="5">
    <location>
        <begin position="370"/>
        <end position="390"/>
    </location>
</feature>
<feature type="transmembrane region" description="Helical" evidence="5">
    <location>
        <begin position="20"/>
        <end position="40"/>
    </location>
</feature>
<dbReference type="Proteomes" id="UP000255355">
    <property type="component" value="Unassembled WGS sequence"/>
</dbReference>
<gene>
    <name evidence="6" type="ORF">DFR68_12211</name>
</gene>
<proteinExistence type="predicted"/>
<dbReference type="SUPFAM" id="SSF103473">
    <property type="entry name" value="MFS general substrate transporter"/>
    <property type="match status" value="1"/>
</dbReference>
<feature type="transmembrane region" description="Helical" evidence="5">
    <location>
        <begin position="85"/>
        <end position="104"/>
    </location>
</feature>
<feature type="transmembrane region" description="Helical" evidence="5">
    <location>
        <begin position="287"/>
        <end position="306"/>
    </location>
</feature>
<dbReference type="PANTHER" id="PTHR23514">
    <property type="entry name" value="BYPASS OF STOP CODON PROTEIN 6"/>
    <property type="match status" value="1"/>
</dbReference>
<feature type="transmembrane region" description="Helical" evidence="5">
    <location>
        <begin position="250"/>
        <end position="275"/>
    </location>
</feature>
<comment type="caution">
    <text evidence="6">The sequence shown here is derived from an EMBL/GenBank/DDBJ whole genome shotgun (WGS) entry which is preliminary data.</text>
</comment>
<keyword evidence="3 5" id="KW-1133">Transmembrane helix</keyword>
<evidence type="ECO:0000313" key="6">
    <source>
        <dbReference type="EMBL" id="RDI43249.1"/>
    </source>
</evidence>
<organism evidence="6 7">
    <name type="scientific">Nocardia mexicana</name>
    <dbReference type="NCBI Taxonomy" id="279262"/>
    <lineage>
        <taxon>Bacteria</taxon>
        <taxon>Bacillati</taxon>
        <taxon>Actinomycetota</taxon>
        <taxon>Actinomycetes</taxon>
        <taxon>Mycobacteriales</taxon>
        <taxon>Nocardiaceae</taxon>
        <taxon>Nocardia</taxon>
    </lineage>
</organism>
<dbReference type="InterPro" id="IPR051788">
    <property type="entry name" value="MFS_Transporter"/>
</dbReference>
<feature type="transmembrane region" description="Helical" evidence="5">
    <location>
        <begin position="151"/>
        <end position="168"/>
    </location>
</feature>
<feature type="transmembrane region" description="Helical" evidence="5">
    <location>
        <begin position="174"/>
        <end position="193"/>
    </location>
</feature>
<dbReference type="AlphaFoldDB" id="A0A370GJ48"/>
<feature type="transmembrane region" description="Helical" evidence="5">
    <location>
        <begin position="52"/>
        <end position="73"/>
    </location>
</feature>
<dbReference type="PANTHER" id="PTHR23514:SF13">
    <property type="entry name" value="INNER MEMBRANE PROTEIN YBJJ"/>
    <property type="match status" value="1"/>
</dbReference>
<evidence type="ECO:0000256" key="3">
    <source>
        <dbReference type="ARBA" id="ARBA00022989"/>
    </source>
</evidence>
<feature type="transmembrane region" description="Helical" evidence="5">
    <location>
        <begin position="222"/>
        <end position="244"/>
    </location>
</feature>
<evidence type="ECO:0000256" key="2">
    <source>
        <dbReference type="ARBA" id="ARBA00022692"/>
    </source>
</evidence>
<dbReference type="EMBL" id="QQAZ01000022">
    <property type="protein sequence ID" value="RDI43249.1"/>
    <property type="molecule type" value="Genomic_DNA"/>
</dbReference>
<dbReference type="Gene3D" id="1.20.1250.20">
    <property type="entry name" value="MFS general substrate transporter like domains"/>
    <property type="match status" value="2"/>
</dbReference>
<dbReference type="GO" id="GO:0016020">
    <property type="term" value="C:membrane"/>
    <property type="evidence" value="ECO:0007669"/>
    <property type="project" value="UniProtKB-SubCell"/>
</dbReference>
<sequence length="394" mass="38669">MTRTIAPPSERARNLPDAVVRSRSLLTGYFAGLGVVMAVWGTRIPAVQQSAGLDTAGLAAVLLAAAVGMVAGLHAGGRLAEPTRFPHLLTSGAVSLAASLALLGTCRMPIALAAAALLFGAAHGVLDVGLNAAAVRCQDAYGRPIMSGLHAAYSLGALGGAVIAAVAADISHTFVFGVTAAVVIVAAVAAAPATRCVGSIGDVGPVETVALGHVPRLTRFRVWLLGLLAAACLLGEGAAADWAAVHLTGLHASVATAAAAYAAYSAAMAGGRLVGDRLIARFGAPKVVRTGAIAAAAGLFAGLSAGDVPFALTGWAVFGLGLSVTIPSLFSAAGAGGPRAVAAVAVTGYLGLLAGPALIGAVASVTTLPVALMLPALLAAGVAVLSSRALENRW</sequence>
<accession>A0A370GJ48</accession>
<comment type="subcellular location">
    <subcellularLocation>
        <location evidence="1">Membrane</location>
        <topology evidence="1">Multi-pass membrane protein</topology>
    </subcellularLocation>
</comment>
<evidence type="ECO:0000256" key="4">
    <source>
        <dbReference type="ARBA" id="ARBA00023136"/>
    </source>
</evidence>
<dbReference type="OrthoDB" id="151222at2"/>
<keyword evidence="2 5" id="KW-0812">Transmembrane</keyword>